<protein>
    <submittedName>
        <fullName evidence="1">Uncharacterized protein</fullName>
    </submittedName>
</protein>
<dbReference type="AlphaFoldDB" id="A0A7G6UHP7"/>
<dbReference type="EMBL" id="CP060019">
    <property type="protein sequence ID" value="QND78544.1"/>
    <property type="molecule type" value="Genomic_DNA"/>
</dbReference>
<organism evidence="1 2">
    <name type="scientific">Candidatus Nasuia deltocephalincola</name>
    <dbReference type="NCBI Taxonomy" id="1160784"/>
    <lineage>
        <taxon>Bacteria</taxon>
        <taxon>Pseudomonadati</taxon>
        <taxon>Pseudomonadota</taxon>
        <taxon>Betaproteobacteria</taxon>
        <taxon>Candidatus Nasuia</taxon>
    </lineage>
</organism>
<sequence length="80" mass="9443">MNLINISKNNFKNTCIIKKGKYIKIEYIKDNKIQNIEALVISLKKRKNPIIKIIKKLNNFSYNQIIYLDSPLILSYKLKS</sequence>
<evidence type="ECO:0000313" key="1">
    <source>
        <dbReference type="EMBL" id="QND78544.1"/>
    </source>
</evidence>
<accession>A0A7G6UHP7</accession>
<name>A0A7G6UHP7_9PROT</name>
<dbReference type="Proteomes" id="UP000515745">
    <property type="component" value="Chromosome"/>
</dbReference>
<gene>
    <name evidence="1" type="ORF">NASMSEV_081</name>
</gene>
<evidence type="ECO:0000313" key="2">
    <source>
        <dbReference type="Proteomes" id="UP000515745"/>
    </source>
</evidence>
<proteinExistence type="predicted"/>
<reference evidence="1 2" key="1">
    <citation type="submission" date="2020-07" db="EMBL/GenBank/DDBJ databases">
        <title>Mutational pressure drives differential genome stability in two bacterial endosymbionts of sap feeding insects.</title>
        <authorList>
            <person name="Waneka G."/>
        </authorList>
    </citation>
    <scope>NUCLEOTIDE SEQUENCE [LARGE SCALE GENOMIC DNA]</scope>
    <source>
        <strain evidence="1">NAS-MSEV</strain>
    </source>
</reference>